<proteinExistence type="predicted"/>
<dbReference type="SUPFAM" id="SSF48403">
    <property type="entry name" value="Ankyrin repeat"/>
    <property type="match status" value="1"/>
</dbReference>
<dbReference type="Gene3D" id="1.25.40.20">
    <property type="entry name" value="Ankyrin repeat-containing domain"/>
    <property type="match status" value="1"/>
</dbReference>
<dbReference type="EMBL" id="DF977446">
    <property type="protein sequence ID" value="GAP82993.2"/>
    <property type="molecule type" value="Genomic_DNA"/>
</dbReference>
<dbReference type="SMART" id="SM00248">
    <property type="entry name" value="ANK"/>
    <property type="match status" value="7"/>
</dbReference>
<reference evidence="4" key="1">
    <citation type="submission" date="2016-03" db="EMBL/GenBank/DDBJ databases">
        <title>Draft genome sequence of Rosellinia necatrix.</title>
        <authorList>
            <person name="Kanematsu S."/>
        </authorList>
    </citation>
    <scope>NUCLEOTIDE SEQUENCE [LARGE SCALE GENOMIC DNA]</scope>
    <source>
        <strain evidence="4">W97</strain>
    </source>
</reference>
<accession>A0A1S7UIF7</accession>
<dbReference type="PANTHER" id="PTHR10622">
    <property type="entry name" value="HET DOMAIN-CONTAINING PROTEIN"/>
    <property type="match status" value="1"/>
</dbReference>
<dbReference type="AlphaFoldDB" id="A0A1S7UIF7"/>
<organism evidence="4">
    <name type="scientific">Rosellinia necatrix</name>
    <name type="common">White root-rot fungus</name>
    <dbReference type="NCBI Taxonomy" id="77044"/>
    <lineage>
        <taxon>Eukaryota</taxon>
        <taxon>Fungi</taxon>
        <taxon>Dikarya</taxon>
        <taxon>Ascomycota</taxon>
        <taxon>Pezizomycotina</taxon>
        <taxon>Sordariomycetes</taxon>
        <taxon>Xylariomycetidae</taxon>
        <taxon>Xylariales</taxon>
        <taxon>Xylariaceae</taxon>
        <taxon>Rosellinia</taxon>
    </lineage>
</organism>
<dbReference type="Pfam" id="PF06985">
    <property type="entry name" value="HET"/>
    <property type="match status" value="1"/>
</dbReference>
<keyword evidence="1" id="KW-0040">ANK repeat</keyword>
<gene>
    <name evidence="4" type="ORF">SAMD00023353_0105330</name>
</gene>
<dbReference type="PROSITE" id="PS50297">
    <property type="entry name" value="ANK_REP_REGION"/>
    <property type="match status" value="2"/>
</dbReference>
<dbReference type="Proteomes" id="UP000054516">
    <property type="component" value="Unassembled WGS sequence"/>
</dbReference>
<dbReference type="InterPro" id="IPR002110">
    <property type="entry name" value="Ankyrin_rpt"/>
</dbReference>
<evidence type="ECO:0000256" key="2">
    <source>
        <dbReference type="SAM" id="MobiDB-lite"/>
    </source>
</evidence>
<keyword evidence="5" id="KW-1185">Reference proteome</keyword>
<dbReference type="PROSITE" id="PS50088">
    <property type="entry name" value="ANK_REPEAT"/>
    <property type="match status" value="3"/>
</dbReference>
<dbReference type="PANTHER" id="PTHR10622:SF10">
    <property type="entry name" value="HET DOMAIN-CONTAINING PROTEIN"/>
    <property type="match status" value="1"/>
</dbReference>
<name>A0A1S7UIF7_ROSNE</name>
<sequence length="1175" mass="131327">MRLLKTDKLDRLELVDVVESVTPTYAILSHTWGDEEVTLQELQSLSRGRWSRAISQSASAIQAKQGFAKIRNAAALAAKNGYHYIWIDTCCIDKTSSAELSEAVNSMYRWYKQACICYAYLEDVAYVSGETFYEICRGSRWFTRGWTLQELIAPKDVQFYAQSWEYLGSKLLSQDVRSSLAKLTGVNIRVLESIVDPGDTSIATRMKWASHRQTTRPEDVSYCLMGLFNVNMPLLYGEGREKAFVRLQEEILKGSSDHSIYIWRRSDPSPDETLSGLLAESPQYFSHVENYKPMPPSILKSSNIWNMTNQGLQLALFLQQYFNEDDLPINDEYYAVLECTIRRKDEVQYWSPAIRVKRLYGDQFARVKPHIVENVMTPSFGTEQSTGAYEILFVKQAPLYSIPQFMVSLQHTPSCGLSAVWPEKNWDEDAGTLFTTLHDYPISGLFRFSAPYIGLGVDCAVGLERKPGGGWGAWHILRLSTIETLDEAVNSANEYRTSLVSQEYSQVSGPSDELDIQWRAEVRDPRIQITLREAIIHGRLYHLIEAKVAHEAQPNKILVSELSSDSRSIDSHTRSPIEEQRVLSSEISSISEDSDNEFTFWPSWKPHFATYRRPARKWRKGSNGNAKAIKTVLQPKIENLFESITTPNLVEQYLGFMAEESTDEERRFQVRLAWPHNPFRDIEGLRIWGEDDSQTQLMQACLNGQLQDSEMREMGGESTSRADYTHDQLLNSTTRRHSWPLGSPFFSLDCGGFKPIHWAAIGGHVGTIQALLENGANLESLTDKGWTPIELAALFGHFRAVQCLGRNCNSRTRMMELLSVGINVLGESPLHMALSHVATVSGSEATALVEILENMDDPGLFFNPNCYGETPLHRLVASGPIGHQQLDDIIMGKVLSYTTLLQLSANARDHASRSVLWHAVCAGSASIVARLLHIDETQALVRDWMGLTPLHVACRLGHAQLVKILLRSGADQDATTMTPGLTATHYAALYNHSACLRELVSHGVNVHKENVGLASFRPIHLAAANGNSECFEVLRDAAGYDPSWMCTHYIILRFSNPRGGAPIDRPKLVRCHNNADYLATRFLGAPAPPLYSAISELSDTSSESSPMSSPKPLPPLLPETFPGLSPEANDSPAPEVLLPHQTSLEVLDKAVAERLLIRSESSNTPTKDTIISGSA</sequence>
<feature type="domain" description="Heterokaryon incompatibility" evidence="3">
    <location>
        <begin position="25"/>
        <end position="126"/>
    </location>
</feature>
<protein>
    <submittedName>
        <fullName evidence="4">Putative HET domain-containing protein</fullName>
    </submittedName>
</protein>
<feature type="repeat" description="ANK" evidence="1">
    <location>
        <begin position="751"/>
        <end position="783"/>
    </location>
</feature>
<feature type="region of interest" description="Disordered" evidence="2">
    <location>
        <begin position="1096"/>
        <end position="1139"/>
    </location>
</feature>
<feature type="compositionally biased region" description="Low complexity" evidence="2">
    <location>
        <begin position="1096"/>
        <end position="1108"/>
    </location>
</feature>
<evidence type="ECO:0000313" key="4">
    <source>
        <dbReference type="EMBL" id="GAP82993.2"/>
    </source>
</evidence>
<dbReference type="Pfam" id="PF12796">
    <property type="entry name" value="Ank_2"/>
    <property type="match status" value="2"/>
</dbReference>
<dbReference type="InterPro" id="IPR010730">
    <property type="entry name" value="HET"/>
</dbReference>
<evidence type="ECO:0000256" key="1">
    <source>
        <dbReference type="PROSITE-ProRule" id="PRU00023"/>
    </source>
</evidence>
<dbReference type="Pfam" id="PF13637">
    <property type="entry name" value="Ank_4"/>
    <property type="match status" value="1"/>
</dbReference>
<dbReference type="OrthoDB" id="194358at2759"/>
<feature type="repeat" description="ANK" evidence="1">
    <location>
        <begin position="945"/>
        <end position="977"/>
    </location>
</feature>
<dbReference type="STRING" id="77044.A0A1S7UIF7"/>
<dbReference type="InterPro" id="IPR036770">
    <property type="entry name" value="Ankyrin_rpt-contain_sf"/>
</dbReference>
<feature type="repeat" description="ANK" evidence="1">
    <location>
        <begin position="979"/>
        <end position="1011"/>
    </location>
</feature>
<evidence type="ECO:0000313" key="5">
    <source>
        <dbReference type="Proteomes" id="UP000054516"/>
    </source>
</evidence>
<evidence type="ECO:0000259" key="3">
    <source>
        <dbReference type="Pfam" id="PF06985"/>
    </source>
</evidence>